<organism evidence="1 2">
    <name type="scientific">Pararge aegeria aegeria</name>
    <dbReference type="NCBI Taxonomy" id="348720"/>
    <lineage>
        <taxon>Eukaryota</taxon>
        <taxon>Metazoa</taxon>
        <taxon>Ecdysozoa</taxon>
        <taxon>Arthropoda</taxon>
        <taxon>Hexapoda</taxon>
        <taxon>Insecta</taxon>
        <taxon>Pterygota</taxon>
        <taxon>Neoptera</taxon>
        <taxon>Endopterygota</taxon>
        <taxon>Lepidoptera</taxon>
        <taxon>Glossata</taxon>
        <taxon>Ditrysia</taxon>
        <taxon>Papilionoidea</taxon>
        <taxon>Nymphalidae</taxon>
        <taxon>Satyrinae</taxon>
        <taxon>Satyrini</taxon>
        <taxon>Parargina</taxon>
        <taxon>Pararge</taxon>
    </lineage>
</organism>
<name>A0A8S4QPI3_9NEOP</name>
<reference evidence="1" key="1">
    <citation type="submission" date="2022-03" db="EMBL/GenBank/DDBJ databases">
        <authorList>
            <person name="Lindestad O."/>
        </authorList>
    </citation>
    <scope>NUCLEOTIDE SEQUENCE</scope>
</reference>
<comment type="caution">
    <text evidence="1">The sequence shown here is derived from an EMBL/GenBank/DDBJ whole genome shotgun (WGS) entry which is preliminary data.</text>
</comment>
<dbReference type="EMBL" id="CAKXAJ010007937">
    <property type="protein sequence ID" value="CAH2210657.1"/>
    <property type="molecule type" value="Genomic_DNA"/>
</dbReference>
<gene>
    <name evidence="1" type="primary">jg20378</name>
    <name evidence="1" type="ORF">PAEG_LOCUS2547</name>
</gene>
<keyword evidence="2" id="KW-1185">Reference proteome</keyword>
<protein>
    <submittedName>
        <fullName evidence="1">Jg20378 protein</fullName>
    </submittedName>
</protein>
<dbReference type="AlphaFoldDB" id="A0A8S4QPI3"/>
<accession>A0A8S4QPI3</accession>
<dbReference type="Proteomes" id="UP000838756">
    <property type="component" value="Unassembled WGS sequence"/>
</dbReference>
<evidence type="ECO:0000313" key="1">
    <source>
        <dbReference type="EMBL" id="CAH2210657.1"/>
    </source>
</evidence>
<sequence>MNVLSLSLKYIPAELQPRVGGDDACAARLQRAGRGVARGAEARQQAGPPAALQRAARARAGHALRQAPRQVRQVHAAAGTSPWRPLGLRTREWDPIAKTPLFFTDDLFLLPLLISNTKKTNTQHTFTLRAQVRPAHGRF</sequence>
<proteinExistence type="predicted"/>
<evidence type="ECO:0000313" key="2">
    <source>
        <dbReference type="Proteomes" id="UP000838756"/>
    </source>
</evidence>